<evidence type="ECO:0000313" key="1">
    <source>
        <dbReference type="EMBL" id="PKV10675.1"/>
    </source>
</evidence>
<organism evidence="1 3">
    <name type="scientific">Xanthomonas prunicola</name>
    <dbReference type="NCBI Taxonomy" id="2053930"/>
    <lineage>
        <taxon>Bacteria</taxon>
        <taxon>Pseudomonadati</taxon>
        <taxon>Pseudomonadota</taxon>
        <taxon>Gammaproteobacteria</taxon>
        <taxon>Lysobacterales</taxon>
        <taxon>Lysobacteraceae</taxon>
        <taxon>Xanthomonas</taxon>
    </lineage>
</organism>
<dbReference type="Proteomes" id="UP000233720">
    <property type="component" value="Unassembled WGS sequence"/>
</dbReference>
<evidence type="ECO:0000313" key="2">
    <source>
        <dbReference type="EMBL" id="PKV14909.1"/>
    </source>
</evidence>
<sequence length="72" mass="7495">MKATCGPVFSAFTPEAGKDYEVESPRKKHLCKAVVSQLDASGEKSTAPVDVTAVGMCSQGSLKLVPVPVGEE</sequence>
<keyword evidence="4" id="KW-1185">Reference proteome</keyword>
<gene>
    <name evidence="1" type="ORF">XpruCFBP8353_22135</name>
    <name evidence="2" type="ORF">XpruCFBP8354_22390</name>
</gene>
<name>A0A2N3RDV4_9XANT</name>
<dbReference type="EMBL" id="PHKW01000020">
    <property type="protein sequence ID" value="PKV14909.1"/>
    <property type="molecule type" value="Genomic_DNA"/>
</dbReference>
<dbReference type="Proteomes" id="UP000233748">
    <property type="component" value="Unassembled WGS sequence"/>
</dbReference>
<comment type="caution">
    <text evidence="1">The sequence shown here is derived from an EMBL/GenBank/DDBJ whole genome shotgun (WGS) entry which is preliminary data.</text>
</comment>
<reference evidence="3 4" key="1">
    <citation type="submission" date="2017-11" db="EMBL/GenBank/DDBJ databases">
        <title>Xanthomonas prunicola sp. nov., a novel pathogen that affects nectarine (Prunus persica var. nectarine) trees.</title>
        <authorList>
            <person name="Lopez M."/>
            <person name="Lopez-Soriano P."/>
            <person name="Garita-Cambronero J."/>
            <person name="Beltran C."/>
            <person name="Taghouti G."/>
            <person name="Portier P."/>
            <person name="Cubero J."/>
            <person name="Fischer-Le Saux M."/>
            <person name="Marco-Noales E."/>
        </authorList>
    </citation>
    <scope>NUCLEOTIDE SEQUENCE [LARGE SCALE GENOMIC DNA]</scope>
    <source>
        <strain evidence="1 3">CFBP8353</strain>
        <strain evidence="2 4">CFBP8354</strain>
    </source>
</reference>
<evidence type="ECO:0000313" key="3">
    <source>
        <dbReference type="Proteomes" id="UP000233720"/>
    </source>
</evidence>
<accession>A0A2N3RDV4</accession>
<proteinExistence type="predicted"/>
<dbReference type="EMBL" id="PHKV01000020">
    <property type="protein sequence ID" value="PKV10675.1"/>
    <property type="molecule type" value="Genomic_DNA"/>
</dbReference>
<dbReference type="AlphaFoldDB" id="A0A2N3RDV4"/>
<evidence type="ECO:0000313" key="4">
    <source>
        <dbReference type="Proteomes" id="UP000233748"/>
    </source>
</evidence>
<protein>
    <submittedName>
        <fullName evidence="1">Uncharacterized protein</fullName>
    </submittedName>
</protein>